<evidence type="ECO:0000313" key="4">
    <source>
        <dbReference type="Proteomes" id="UP000193450"/>
    </source>
</evidence>
<evidence type="ECO:0000313" key="3">
    <source>
        <dbReference type="EMBL" id="ARN73596.1"/>
    </source>
</evidence>
<feature type="coiled-coil region" evidence="1">
    <location>
        <begin position="47"/>
        <end position="107"/>
    </location>
</feature>
<dbReference type="KEGG" id="osg:BST96_05355"/>
<evidence type="ECO:0008006" key="5">
    <source>
        <dbReference type="Google" id="ProtNLM"/>
    </source>
</evidence>
<reference evidence="3 4" key="1">
    <citation type="submission" date="2016-11" db="EMBL/GenBank/DDBJ databases">
        <title>Trade-off between light-utilization and light-protection in marine flavobacteria.</title>
        <authorList>
            <person name="Kumagai Y."/>
        </authorList>
    </citation>
    <scope>NUCLEOTIDE SEQUENCE [LARGE SCALE GENOMIC DNA]</scope>
    <source>
        <strain evidence="3 4">NBRC 107125</strain>
    </source>
</reference>
<organism evidence="3 4">
    <name type="scientific">Oceanicoccus sagamiensis</name>
    <dbReference type="NCBI Taxonomy" id="716816"/>
    <lineage>
        <taxon>Bacteria</taxon>
        <taxon>Pseudomonadati</taxon>
        <taxon>Pseudomonadota</taxon>
        <taxon>Gammaproteobacteria</taxon>
        <taxon>Cellvibrionales</taxon>
        <taxon>Spongiibacteraceae</taxon>
        <taxon>Oceanicoccus</taxon>
    </lineage>
</organism>
<keyword evidence="4" id="KW-1185">Reference proteome</keyword>
<accession>A0A1X9N7D1</accession>
<name>A0A1X9N7D1_9GAMM</name>
<dbReference type="EMBL" id="CP019343">
    <property type="protein sequence ID" value="ARN73596.1"/>
    <property type="molecule type" value="Genomic_DNA"/>
</dbReference>
<gene>
    <name evidence="3" type="ORF">BST96_05355</name>
</gene>
<keyword evidence="2" id="KW-1133">Transmembrane helix</keyword>
<keyword evidence="2" id="KW-0472">Membrane</keyword>
<protein>
    <recommendedName>
        <fullName evidence="5">MSHA biogenesis protein MshJ</fullName>
    </recommendedName>
</protein>
<sequence>MNDRLATVLQKIDSLNQRERILVLLTALVLVVMLLQIALLDPLLSKRQKLASNIKSLNSQIQQQSNEKTILEARLTAGINRDKIKRREQLQSQREQLNKKIEASLVAMIPPRLMPEVLERVLAETKGLKLLSIANKPVVAVVRQQPKTDNSGSDAAVQQALYNHGFILQLKGNYMEAITYFEKLSELPWRFHWDDMRYQVEQYPNAIITLEVHTVSMSEEWIGV</sequence>
<proteinExistence type="predicted"/>
<dbReference type="AlphaFoldDB" id="A0A1X9N7D1"/>
<keyword evidence="2" id="KW-0812">Transmembrane</keyword>
<evidence type="ECO:0000256" key="2">
    <source>
        <dbReference type="SAM" id="Phobius"/>
    </source>
</evidence>
<keyword evidence="1" id="KW-0175">Coiled coil</keyword>
<feature type="transmembrane region" description="Helical" evidence="2">
    <location>
        <begin position="21"/>
        <end position="40"/>
    </location>
</feature>
<dbReference type="RefSeq" id="WP_085757710.1">
    <property type="nucleotide sequence ID" value="NZ_CP019343.1"/>
</dbReference>
<dbReference type="OrthoDB" id="9151209at2"/>
<dbReference type="STRING" id="716816.BST96_05355"/>
<evidence type="ECO:0000256" key="1">
    <source>
        <dbReference type="SAM" id="Coils"/>
    </source>
</evidence>
<dbReference type="Proteomes" id="UP000193450">
    <property type="component" value="Chromosome"/>
</dbReference>